<protein>
    <recommendedName>
        <fullName evidence="2">Membrane anchor Opy2 N-terminal domain-containing protein</fullName>
    </recommendedName>
</protein>
<feature type="signal peptide" evidence="1">
    <location>
        <begin position="1"/>
        <end position="26"/>
    </location>
</feature>
<dbReference type="Proteomes" id="UP000749646">
    <property type="component" value="Unassembled WGS sequence"/>
</dbReference>
<evidence type="ECO:0000259" key="2">
    <source>
        <dbReference type="Pfam" id="PF09463"/>
    </source>
</evidence>
<gene>
    <name evidence="3" type="ORF">BGZ65_000285</name>
</gene>
<accession>A0A9P6SUK5</accession>
<dbReference type="Pfam" id="PF09463">
    <property type="entry name" value="Opy2"/>
    <property type="match status" value="2"/>
</dbReference>
<dbReference type="AlphaFoldDB" id="A0A9P6SUK5"/>
<organism evidence="3 4">
    <name type="scientific">Modicella reniformis</name>
    <dbReference type="NCBI Taxonomy" id="1440133"/>
    <lineage>
        <taxon>Eukaryota</taxon>
        <taxon>Fungi</taxon>
        <taxon>Fungi incertae sedis</taxon>
        <taxon>Mucoromycota</taxon>
        <taxon>Mortierellomycotina</taxon>
        <taxon>Mortierellomycetes</taxon>
        <taxon>Mortierellales</taxon>
        <taxon>Mortierellaceae</taxon>
        <taxon>Modicella</taxon>
    </lineage>
</organism>
<evidence type="ECO:0000313" key="3">
    <source>
        <dbReference type="EMBL" id="KAG0004477.1"/>
    </source>
</evidence>
<comment type="caution">
    <text evidence="3">The sequence shown here is derived from an EMBL/GenBank/DDBJ whole genome shotgun (WGS) entry which is preliminary data.</text>
</comment>
<dbReference type="OrthoDB" id="2402916at2759"/>
<sequence length="126" mass="13218">MIASKVFKSLIIAAAAMLMLGATANAAAAKSEHCVPCFAPPMCHPCGKDKKCVIIPATCHDCGSSYCKRVDTTPISEGKKVILKVKGEHCIQCFAPPMCPPCGKDEKCVIIPATCNDCGSGSCERI</sequence>
<proteinExistence type="predicted"/>
<reference evidence="3" key="1">
    <citation type="journal article" date="2020" name="Fungal Divers.">
        <title>Resolving the Mortierellaceae phylogeny through synthesis of multi-gene phylogenetics and phylogenomics.</title>
        <authorList>
            <person name="Vandepol N."/>
            <person name="Liber J."/>
            <person name="Desiro A."/>
            <person name="Na H."/>
            <person name="Kennedy M."/>
            <person name="Barry K."/>
            <person name="Grigoriev I.V."/>
            <person name="Miller A.N."/>
            <person name="O'Donnell K."/>
            <person name="Stajich J.E."/>
            <person name="Bonito G."/>
        </authorList>
    </citation>
    <scope>NUCLEOTIDE SEQUENCE</scope>
    <source>
        <strain evidence="3">MES-2147</strain>
    </source>
</reference>
<evidence type="ECO:0000256" key="1">
    <source>
        <dbReference type="SAM" id="SignalP"/>
    </source>
</evidence>
<keyword evidence="1" id="KW-0732">Signal</keyword>
<keyword evidence="4" id="KW-1185">Reference proteome</keyword>
<feature type="domain" description="Membrane anchor Opy2 N-terminal" evidence="2">
    <location>
        <begin position="90"/>
        <end position="123"/>
    </location>
</feature>
<feature type="domain" description="Membrane anchor Opy2 N-terminal" evidence="2">
    <location>
        <begin position="34"/>
        <end position="67"/>
    </location>
</feature>
<name>A0A9P6SUK5_9FUNG</name>
<dbReference type="InterPro" id="IPR018571">
    <property type="entry name" value="Membrane_anchor_Opy2_N"/>
</dbReference>
<feature type="chain" id="PRO_5040473717" description="Membrane anchor Opy2 N-terminal domain-containing protein" evidence="1">
    <location>
        <begin position="27"/>
        <end position="126"/>
    </location>
</feature>
<evidence type="ECO:0000313" key="4">
    <source>
        <dbReference type="Proteomes" id="UP000749646"/>
    </source>
</evidence>
<dbReference type="EMBL" id="JAAAHW010000262">
    <property type="protein sequence ID" value="KAG0004477.1"/>
    <property type="molecule type" value="Genomic_DNA"/>
</dbReference>